<gene>
    <name evidence="1" type="ORF">EZS27_010053</name>
</gene>
<reference evidence="1" key="1">
    <citation type="submission" date="2019-03" db="EMBL/GenBank/DDBJ databases">
        <title>Single cell metagenomics reveals metabolic interactions within the superorganism composed of flagellate Streblomastix strix and complex community of Bacteroidetes bacteria on its surface.</title>
        <authorList>
            <person name="Treitli S.C."/>
            <person name="Kolisko M."/>
            <person name="Husnik F."/>
            <person name="Keeling P."/>
            <person name="Hampl V."/>
        </authorList>
    </citation>
    <scope>NUCLEOTIDE SEQUENCE</scope>
    <source>
        <strain evidence="1">STM</strain>
    </source>
</reference>
<evidence type="ECO:0008006" key="2">
    <source>
        <dbReference type="Google" id="ProtNLM"/>
    </source>
</evidence>
<dbReference type="Pfam" id="PF05069">
    <property type="entry name" value="Phage_tail_S"/>
    <property type="match status" value="1"/>
</dbReference>
<proteinExistence type="predicted"/>
<sequence length="184" mass="21543">MDFKELKKKILNDIKVEVSEEFDKNFERKAFFTQKWKERKIGQRGSLLEVRGGGGLRGSIRAEIVGDAVRWTSSLPYAGIHNWGGEISVTNKMKRFFWAKYYELCGKIKYKRDKKVTKATMRYSREAEFYKNLALMKVGSKIHIPQRQFIGNSPEVEQAIERAIEPTMGELEDYLKEQLKQRKP</sequence>
<dbReference type="EMBL" id="SNRY01000340">
    <property type="protein sequence ID" value="KAA6342199.1"/>
    <property type="molecule type" value="Genomic_DNA"/>
</dbReference>
<comment type="caution">
    <text evidence="1">The sequence shown here is derived from an EMBL/GenBank/DDBJ whole genome shotgun (WGS) entry which is preliminary data.</text>
</comment>
<organism evidence="1">
    <name type="scientific">termite gut metagenome</name>
    <dbReference type="NCBI Taxonomy" id="433724"/>
    <lineage>
        <taxon>unclassified sequences</taxon>
        <taxon>metagenomes</taxon>
        <taxon>organismal metagenomes</taxon>
    </lineage>
</organism>
<protein>
    <recommendedName>
        <fullName evidence="2">Phage morphogenesis protein</fullName>
    </recommendedName>
</protein>
<dbReference type="InterPro" id="IPR006522">
    <property type="entry name" value="Phage_virion_morphogenesis"/>
</dbReference>
<evidence type="ECO:0000313" key="1">
    <source>
        <dbReference type="EMBL" id="KAA6342199.1"/>
    </source>
</evidence>
<dbReference type="AlphaFoldDB" id="A0A5J4S7T8"/>
<name>A0A5J4S7T8_9ZZZZ</name>
<accession>A0A5J4S7T8</accession>